<gene>
    <name evidence="3" type="ORF">H9830_15680</name>
</gene>
<dbReference type="SUPFAM" id="SSF53474">
    <property type="entry name" value="alpha/beta-Hydrolases"/>
    <property type="match status" value="1"/>
</dbReference>
<evidence type="ECO:0000313" key="4">
    <source>
        <dbReference type="Proteomes" id="UP000824005"/>
    </source>
</evidence>
<evidence type="ECO:0000256" key="1">
    <source>
        <dbReference type="ARBA" id="ARBA00022801"/>
    </source>
</evidence>
<dbReference type="InterPro" id="IPR029058">
    <property type="entry name" value="AB_hydrolase_fold"/>
</dbReference>
<organism evidence="3 4">
    <name type="scientific">Candidatus Agrococcus pullicola</name>
    <dbReference type="NCBI Taxonomy" id="2838429"/>
    <lineage>
        <taxon>Bacteria</taxon>
        <taxon>Bacillati</taxon>
        <taxon>Actinomycetota</taxon>
        <taxon>Actinomycetes</taxon>
        <taxon>Micrococcales</taxon>
        <taxon>Microbacteriaceae</taxon>
        <taxon>Agrococcus</taxon>
    </lineage>
</organism>
<dbReference type="InterPro" id="IPR000639">
    <property type="entry name" value="Epox_hydrolase-like"/>
</dbReference>
<reference evidence="3" key="2">
    <citation type="submission" date="2021-04" db="EMBL/GenBank/DDBJ databases">
        <authorList>
            <person name="Gilroy R."/>
        </authorList>
    </citation>
    <scope>NUCLEOTIDE SEQUENCE</scope>
    <source>
        <strain evidence="3">ChiGjej1B1-98</strain>
    </source>
</reference>
<dbReference type="Gene3D" id="3.40.50.1820">
    <property type="entry name" value="alpha/beta hydrolase"/>
    <property type="match status" value="1"/>
</dbReference>
<evidence type="ECO:0000313" key="3">
    <source>
        <dbReference type="EMBL" id="HIY67706.1"/>
    </source>
</evidence>
<feature type="domain" description="AB hydrolase-1" evidence="2">
    <location>
        <begin position="29"/>
        <end position="265"/>
    </location>
</feature>
<dbReference type="PANTHER" id="PTHR43798">
    <property type="entry name" value="MONOACYLGLYCEROL LIPASE"/>
    <property type="match status" value="1"/>
</dbReference>
<comment type="caution">
    <text evidence="3">The sequence shown here is derived from an EMBL/GenBank/DDBJ whole genome shotgun (WGS) entry which is preliminary data.</text>
</comment>
<dbReference type="PRINTS" id="PR00412">
    <property type="entry name" value="EPOXHYDRLASE"/>
</dbReference>
<proteinExistence type="predicted"/>
<dbReference type="InterPro" id="IPR000073">
    <property type="entry name" value="AB_hydrolase_1"/>
</dbReference>
<accession>A0A9D1Z146</accession>
<evidence type="ECO:0000259" key="2">
    <source>
        <dbReference type="Pfam" id="PF00561"/>
    </source>
</evidence>
<dbReference type="EMBL" id="DXDC01000474">
    <property type="protein sequence ID" value="HIY67706.1"/>
    <property type="molecule type" value="Genomic_DNA"/>
</dbReference>
<dbReference type="GO" id="GO:0016787">
    <property type="term" value="F:hydrolase activity"/>
    <property type="evidence" value="ECO:0007669"/>
    <property type="project" value="UniProtKB-KW"/>
</dbReference>
<dbReference type="Pfam" id="PF00561">
    <property type="entry name" value="Abhydrolase_1"/>
    <property type="match status" value="1"/>
</dbReference>
<protein>
    <submittedName>
        <fullName evidence="3">Alpha/beta hydrolase</fullName>
    </submittedName>
</protein>
<dbReference type="AlphaFoldDB" id="A0A9D1Z146"/>
<keyword evidence="1 3" id="KW-0378">Hydrolase</keyword>
<name>A0A9D1Z146_9MICO</name>
<dbReference type="PRINTS" id="PR00111">
    <property type="entry name" value="ABHYDROLASE"/>
</dbReference>
<dbReference type="Proteomes" id="UP000824005">
    <property type="component" value="Unassembled WGS sequence"/>
</dbReference>
<dbReference type="PANTHER" id="PTHR43798:SF31">
    <property type="entry name" value="AB HYDROLASE SUPERFAMILY PROTEIN YCLE"/>
    <property type="match status" value="1"/>
</dbReference>
<reference evidence="3" key="1">
    <citation type="journal article" date="2021" name="PeerJ">
        <title>Extensive microbial diversity within the chicken gut microbiome revealed by metagenomics and culture.</title>
        <authorList>
            <person name="Gilroy R."/>
            <person name="Ravi A."/>
            <person name="Getino M."/>
            <person name="Pursley I."/>
            <person name="Horton D.L."/>
            <person name="Alikhan N.F."/>
            <person name="Baker D."/>
            <person name="Gharbi K."/>
            <person name="Hall N."/>
            <person name="Watson M."/>
            <person name="Adriaenssens E.M."/>
            <person name="Foster-Nyarko E."/>
            <person name="Jarju S."/>
            <person name="Secka A."/>
            <person name="Antonio M."/>
            <person name="Oren A."/>
            <person name="Chaudhuri R.R."/>
            <person name="La Ragione R."/>
            <person name="Hildebrand F."/>
            <person name="Pallen M.J."/>
        </authorList>
    </citation>
    <scope>NUCLEOTIDE SEQUENCE</scope>
    <source>
        <strain evidence="3">ChiGjej1B1-98</strain>
    </source>
</reference>
<sequence length="281" mass="30985">MIADAVRTLELPTHRVRYAARKAENSPTPLMFLHGGAVDYRMWGRQLADFPERSVFAPDARGHGGSSDAEEPYRLVDDVIDLMDALGLERVIPVGISMGGGTAVDLALEYPERTSGVIVSGTGTSEPEFHGSWAQQTFRELADAEREADIEHWLAVFMRFTSGPYRSRADMSPEVWTLVERMARDIVTEHTRVGPDGAPIQPLRPTPVLHTWERLENITVPVLALPGALDGPDHRSLGRRVAAAVPSGEYAEVSNSGHYPNLENPESFNGEIKRFLARHGL</sequence>
<dbReference type="GO" id="GO:0016020">
    <property type="term" value="C:membrane"/>
    <property type="evidence" value="ECO:0007669"/>
    <property type="project" value="TreeGrafter"/>
</dbReference>
<dbReference type="InterPro" id="IPR050266">
    <property type="entry name" value="AB_hydrolase_sf"/>
</dbReference>